<dbReference type="InterPro" id="IPR048068">
    <property type="entry name" value="LarA-like"/>
</dbReference>
<name>A0A7V3PSC2_UNCW3</name>
<dbReference type="InterPro" id="IPR047926">
    <property type="entry name" value="Ni_dep_LarA"/>
</dbReference>
<dbReference type="Pfam" id="PF09861">
    <property type="entry name" value="Lar_N"/>
    <property type="match status" value="1"/>
</dbReference>
<dbReference type="Pfam" id="PF21113">
    <property type="entry name" value="LarA_C"/>
    <property type="match status" value="1"/>
</dbReference>
<evidence type="ECO:0000259" key="1">
    <source>
        <dbReference type="Pfam" id="PF09861"/>
    </source>
</evidence>
<dbReference type="EMBL" id="DTMZ01000002">
    <property type="protein sequence ID" value="HGD12503.1"/>
    <property type="molecule type" value="Genomic_DNA"/>
</dbReference>
<dbReference type="GO" id="GO:0050043">
    <property type="term" value="F:lactate racemase activity"/>
    <property type="evidence" value="ECO:0007669"/>
    <property type="project" value="InterPro"/>
</dbReference>
<dbReference type="PANTHER" id="PTHR33171:SF17">
    <property type="entry name" value="LARA-LIKE N-TERMINAL DOMAIN-CONTAINING PROTEIN"/>
    <property type="match status" value="1"/>
</dbReference>
<dbReference type="InterPro" id="IPR018657">
    <property type="entry name" value="LarA-like_N"/>
</dbReference>
<feature type="domain" description="Lactate racemase C-terminal" evidence="2">
    <location>
        <begin position="265"/>
        <end position="402"/>
    </location>
</feature>
<sequence length="415" mass="46773">MEIHLNYRERTETVIVPDENLLGILPPNRFNRPFVDLQTELENSRQQATKFLGRANRVLVIVNDYTRPTPNQSILELLESELNNRDVRYLVGLGTHRPATEAELKMIFGTRFFERNRDRIFQHNSTDPSTHFFLGKTRFGTEVYLNRDVIWSEKIISINSIEPHYFAGYTGGRKCFIPGVASVRTITQNHGLLLHSASAPFSLKENPVHLDMTEAAQMIPRPVFSIQVVQDYEHQLLAIHYGDLFTSFIRASSDANRVFAVPVKQRADIIISLLQAPYDINFYQSQRAVEFALPALKPGGIQITVSACYDGVGNDEFVKILQACSQPAELLKMKPPEILGWHKAARLARIMQNHQLFTVMPGVSDDLIKSVYMHPFADVQSALAAAFERIGKNATVYVIPDAGALVPICKVPADN</sequence>
<evidence type="ECO:0000313" key="3">
    <source>
        <dbReference type="EMBL" id="HGD12503.1"/>
    </source>
</evidence>
<protein>
    <submittedName>
        <fullName evidence="3">Nickel-dependent lactate racemase</fullName>
    </submittedName>
</protein>
<reference evidence="3" key="1">
    <citation type="journal article" date="2020" name="mSystems">
        <title>Genome- and Community-Level Interaction Insights into Carbon Utilization and Element Cycling Functions of Hydrothermarchaeota in Hydrothermal Sediment.</title>
        <authorList>
            <person name="Zhou Z."/>
            <person name="Liu Y."/>
            <person name="Xu W."/>
            <person name="Pan J."/>
            <person name="Luo Z.H."/>
            <person name="Li M."/>
        </authorList>
    </citation>
    <scope>NUCLEOTIDE SEQUENCE [LARGE SCALE GENOMIC DNA]</scope>
    <source>
        <strain evidence="3">SpSt-914</strain>
    </source>
</reference>
<dbReference type="Gene3D" id="3.40.50.11440">
    <property type="match status" value="1"/>
</dbReference>
<dbReference type="PANTHER" id="PTHR33171">
    <property type="entry name" value="LAR_N DOMAIN-CONTAINING PROTEIN"/>
    <property type="match status" value="1"/>
</dbReference>
<evidence type="ECO:0000259" key="2">
    <source>
        <dbReference type="Pfam" id="PF21113"/>
    </source>
</evidence>
<dbReference type="InterPro" id="IPR043166">
    <property type="entry name" value="LarA-like_C"/>
</dbReference>
<accession>A0A7V3PSC2</accession>
<dbReference type="AlphaFoldDB" id="A0A7V3PSC2"/>
<gene>
    <name evidence="3" type="primary">larA</name>
    <name evidence="3" type="ORF">ENX16_00225</name>
</gene>
<comment type="caution">
    <text evidence="3">The sequence shown here is derived from an EMBL/GenBank/DDBJ whole genome shotgun (WGS) entry which is preliminary data.</text>
</comment>
<dbReference type="Gene3D" id="3.90.226.30">
    <property type="match status" value="1"/>
</dbReference>
<dbReference type="NCBIfam" id="NF033504">
    <property type="entry name" value="Ni_dep_LarA"/>
    <property type="match status" value="1"/>
</dbReference>
<organism evidence="3">
    <name type="scientific">candidate division WOR-3 bacterium</name>
    <dbReference type="NCBI Taxonomy" id="2052148"/>
    <lineage>
        <taxon>Bacteria</taxon>
        <taxon>Bacteria division WOR-3</taxon>
    </lineage>
</organism>
<feature type="domain" description="LarA-like N-terminal" evidence="1">
    <location>
        <begin position="7"/>
        <end position="197"/>
    </location>
</feature>
<proteinExistence type="predicted"/>
<dbReference type="InterPro" id="IPR048520">
    <property type="entry name" value="LarA_C"/>
</dbReference>